<evidence type="ECO:0000313" key="1">
    <source>
        <dbReference type="Proteomes" id="UP000887576"/>
    </source>
</evidence>
<dbReference type="Proteomes" id="UP000887576">
    <property type="component" value="Unplaced"/>
</dbReference>
<sequence length="148" mass="16345">MKGSCLVADKFCEFAFPSDRATYLLPYPLKVNATVNQLQPTVGALIGTIVSVFGIVLVEMLVYLVFKCLRDSRLEDRKENQGFLVFEKATQNCTKREEMSKIQRLVESSCQTSAMKSQVSEAGADQAKPQIVYNAATGKAYPVIPAQI</sequence>
<evidence type="ECO:0000313" key="2">
    <source>
        <dbReference type="WBParaSite" id="JU765_v2.g20260.t2"/>
    </source>
</evidence>
<name>A0AC34QY98_9BILA</name>
<protein>
    <submittedName>
        <fullName evidence="2">Uncharacterized protein</fullName>
    </submittedName>
</protein>
<organism evidence="1 2">
    <name type="scientific">Panagrolaimus sp. JU765</name>
    <dbReference type="NCBI Taxonomy" id="591449"/>
    <lineage>
        <taxon>Eukaryota</taxon>
        <taxon>Metazoa</taxon>
        <taxon>Ecdysozoa</taxon>
        <taxon>Nematoda</taxon>
        <taxon>Chromadorea</taxon>
        <taxon>Rhabditida</taxon>
        <taxon>Tylenchina</taxon>
        <taxon>Panagrolaimomorpha</taxon>
        <taxon>Panagrolaimoidea</taxon>
        <taxon>Panagrolaimidae</taxon>
        <taxon>Panagrolaimus</taxon>
    </lineage>
</organism>
<proteinExistence type="predicted"/>
<accession>A0AC34QY98</accession>
<reference evidence="2" key="1">
    <citation type="submission" date="2022-11" db="UniProtKB">
        <authorList>
            <consortium name="WormBaseParasite"/>
        </authorList>
    </citation>
    <scope>IDENTIFICATION</scope>
</reference>
<dbReference type="WBParaSite" id="JU765_v2.g20260.t2">
    <property type="protein sequence ID" value="JU765_v2.g20260.t2"/>
    <property type="gene ID" value="JU765_v2.g20260"/>
</dbReference>